<dbReference type="CDD" id="cd03426">
    <property type="entry name" value="NUDIX_CoAse_Nudt7"/>
    <property type="match status" value="1"/>
</dbReference>
<keyword evidence="9" id="KW-1185">Reference proteome</keyword>
<keyword evidence="3" id="KW-0479">Metal-binding</keyword>
<keyword evidence="4" id="KW-0378">Hydrolase</keyword>
<dbReference type="STRING" id="651662.SAMN04488069_104129"/>
<dbReference type="GO" id="GO:0010945">
    <property type="term" value="F:coenzyme A diphosphatase activity"/>
    <property type="evidence" value="ECO:0007669"/>
    <property type="project" value="InterPro"/>
</dbReference>
<proteinExistence type="predicted"/>
<gene>
    <name evidence="8" type="ORF">SAMN04488069_104129</name>
</gene>
<dbReference type="PANTHER" id="PTHR12992">
    <property type="entry name" value="NUDIX HYDROLASE"/>
    <property type="match status" value="1"/>
</dbReference>
<dbReference type="InterPro" id="IPR045121">
    <property type="entry name" value="CoAse"/>
</dbReference>
<accession>A0A1H3FL00</accession>
<protein>
    <submittedName>
        <fullName evidence="8">8-oxo-dGTP pyrophosphatase MutT, NUDIX family</fullName>
    </submittedName>
</protein>
<evidence type="ECO:0000256" key="2">
    <source>
        <dbReference type="ARBA" id="ARBA00001946"/>
    </source>
</evidence>
<dbReference type="PANTHER" id="PTHR12992:SF11">
    <property type="entry name" value="MITOCHONDRIAL COENZYME A DIPHOSPHATASE NUDT8"/>
    <property type="match status" value="1"/>
</dbReference>
<dbReference type="Proteomes" id="UP000199249">
    <property type="component" value="Unassembled WGS sequence"/>
</dbReference>
<dbReference type="InterPro" id="IPR015797">
    <property type="entry name" value="NUDIX_hydrolase-like_dom_sf"/>
</dbReference>
<evidence type="ECO:0000256" key="3">
    <source>
        <dbReference type="ARBA" id="ARBA00022723"/>
    </source>
</evidence>
<keyword evidence="6" id="KW-0464">Manganese</keyword>
<dbReference type="RefSeq" id="WP_092738830.1">
    <property type="nucleotide sequence ID" value="NZ_FNOV01000004.1"/>
</dbReference>
<evidence type="ECO:0000256" key="6">
    <source>
        <dbReference type="ARBA" id="ARBA00023211"/>
    </source>
</evidence>
<evidence type="ECO:0000313" key="9">
    <source>
        <dbReference type="Proteomes" id="UP000199249"/>
    </source>
</evidence>
<dbReference type="PROSITE" id="PS51462">
    <property type="entry name" value="NUDIX"/>
    <property type="match status" value="1"/>
</dbReference>
<comment type="cofactor">
    <cofactor evidence="1">
        <name>Mn(2+)</name>
        <dbReference type="ChEBI" id="CHEBI:29035"/>
    </cofactor>
</comment>
<dbReference type="OrthoDB" id="9802805at2"/>
<name>A0A1H3FL00_9BACT</name>
<dbReference type="GO" id="GO:0046872">
    <property type="term" value="F:metal ion binding"/>
    <property type="evidence" value="ECO:0007669"/>
    <property type="project" value="UniProtKB-KW"/>
</dbReference>
<dbReference type="SUPFAM" id="SSF55811">
    <property type="entry name" value="Nudix"/>
    <property type="match status" value="1"/>
</dbReference>
<evidence type="ECO:0000256" key="5">
    <source>
        <dbReference type="ARBA" id="ARBA00022842"/>
    </source>
</evidence>
<evidence type="ECO:0000313" key="8">
    <source>
        <dbReference type="EMBL" id="SDX91732.1"/>
    </source>
</evidence>
<evidence type="ECO:0000256" key="4">
    <source>
        <dbReference type="ARBA" id="ARBA00022801"/>
    </source>
</evidence>
<sequence>MAELLSIHDFPIPLNLRDSAVLVPIFRDAAGELQLVMVRRTAFGVHGGQLAFPGGKPEPTDADLRATALREAFEEVHLPPAHVQLLAALPTVAVPSGFRISPFLGCIQRPARWQWQAREVDEVLEIPLRHLADELNHVEETWELPGWPGPRRVPFYRVGTDYPLWGASYRIIQPLIPRLLAGEWAV</sequence>
<dbReference type="Pfam" id="PF00293">
    <property type="entry name" value="NUDIX"/>
    <property type="match status" value="1"/>
</dbReference>
<evidence type="ECO:0000256" key="1">
    <source>
        <dbReference type="ARBA" id="ARBA00001936"/>
    </source>
</evidence>
<dbReference type="InterPro" id="IPR000086">
    <property type="entry name" value="NUDIX_hydrolase_dom"/>
</dbReference>
<keyword evidence="5" id="KW-0460">Magnesium</keyword>
<dbReference type="AlphaFoldDB" id="A0A1H3FL00"/>
<organism evidence="8 9">
    <name type="scientific">Hymenobacter psychrophilus</name>
    <dbReference type="NCBI Taxonomy" id="651662"/>
    <lineage>
        <taxon>Bacteria</taxon>
        <taxon>Pseudomonadati</taxon>
        <taxon>Bacteroidota</taxon>
        <taxon>Cytophagia</taxon>
        <taxon>Cytophagales</taxon>
        <taxon>Hymenobacteraceae</taxon>
        <taxon>Hymenobacter</taxon>
    </lineage>
</organism>
<comment type="cofactor">
    <cofactor evidence="2">
        <name>Mg(2+)</name>
        <dbReference type="ChEBI" id="CHEBI:18420"/>
    </cofactor>
</comment>
<dbReference type="Gene3D" id="3.90.79.10">
    <property type="entry name" value="Nucleoside Triphosphate Pyrophosphohydrolase"/>
    <property type="match status" value="1"/>
</dbReference>
<dbReference type="EMBL" id="FNOV01000004">
    <property type="protein sequence ID" value="SDX91732.1"/>
    <property type="molecule type" value="Genomic_DNA"/>
</dbReference>
<feature type="domain" description="Nudix hydrolase" evidence="7">
    <location>
        <begin position="16"/>
        <end position="149"/>
    </location>
</feature>
<evidence type="ECO:0000259" key="7">
    <source>
        <dbReference type="PROSITE" id="PS51462"/>
    </source>
</evidence>
<reference evidence="9" key="1">
    <citation type="submission" date="2016-10" db="EMBL/GenBank/DDBJ databases">
        <authorList>
            <person name="Varghese N."/>
            <person name="Submissions S."/>
        </authorList>
    </citation>
    <scope>NUCLEOTIDE SEQUENCE [LARGE SCALE GENOMIC DNA]</scope>
    <source>
        <strain evidence="9">CGMCC 1.8975</strain>
    </source>
</reference>